<feature type="region of interest" description="Disordered" evidence="1">
    <location>
        <begin position="1"/>
        <end position="22"/>
    </location>
</feature>
<gene>
    <name evidence="3" type="ORF">DFH07DRAFT_1035976</name>
</gene>
<dbReference type="GO" id="GO:0004573">
    <property type="term" value="F:Glc3Man9GlcNAc2 oligosaccharide glucosidase activity"/>
    <property type="evidence" value="ECO:0007669"/>
    <property type="project" value="InterPro"/>
</dbReference>
<dbReference type="AlphaFoldDB" id="A0AAD7K3W2"/>
<dbReference type="InterPro" id="IPR012341">
    <property type="entry name" value="6hp_glycosidase-like_sf"/>
</dbReference>
<organism evidence="3 4">
    <name type="scientific">Mycena maculata</name>
    <dbReference type="NCBI Taxonomy" id="230809"/>
    <lineage>
        <taxon>Eukaryota</taxon>
        <taxon>Fungi</taxon>
        <taxon>Dikarya</taxon>
        <taxon>Basidiomycota</taxon>
        <taxon>Agaricomycotina</taxon>
        <taxon>Agaricomycetes</taxon>
        <taxon>Agaricomycetidae</taxon>
        <taxon>Agaricales</taxon>
        <taxon>Marasmiineae</taxon>
        <taxon>Mycenaceae</taxon>
        <taxon>Mycena</taxon>
    </lineage>
</organism>
<dbReference type="PANTHER" id="PTHR10412:SF10">
    <property type="entry name" value="GLYCOSYL HYDROLASE FAMILY 63 C-TERMINAL DOMAIN-CONTAINING PROTEIN"/>
    <property type="match status" value="1"/>
</dbReference>
<feature type="domain" description="PGAP2IP C-terminal nuclease-like" evidence="2">
    <location>
        <begin position="142"/>
        <end position="181"/>
    </location>
</feature>
<dbReference type="Pfam" id="PF23226">
    <property type="entry name" value="Exo_endo_phos_PGAP2IP"/>
    <property type="match status" value="1"/>
</dbReference>
<dbReference type="Gene3D" id="1.50.10.10">
    <property type="match status" value="1"/>
</dbReference>
<sequence>MSGGHPNVPDETSNRGLDIARSADRSYTRQKEVLQFQMLPAKTSACALVVARSTGAFNTRQEDILKFQMNAGAYNTHQENILKFEMPSERREGGLSSRRAWDWRESTLRKEASELPFWDIETSCINEVASRPLLKHHSSLKLGHNGQEEDLLNRELQSTELARIMAASHPRPVLFMGYVASLDILSMPDRWEYPFFAAWDTAFHCIPLAVVDPAFAKKQLDLMTREWYMKPDGQILAYEWNFSDVNPPRMHGKVFKIERKLTGKEDLAFLEHVFQKLLLNFTWWVNCKDKGKNRVFEGGFLGLDNIVLSTVWNRCYRWGSSSGRWHGVDGILLFEHMPSSVLTIGRLNMALELAKHNPVYEDIASKFFEMNKHFIFIADATTFKEGDNEFNLRLEQDGMYYDAIHFGPGNSAVACAEFGRSHPVPSTLNRFPGFKKRVEWFLDNRPEVSARNMANMKASNPANSSCRFLAHFLVVNLSELLSVLQICTTSWAQISHFSPFCFSKLYFLKPEYFRVLQAGGVMLTKNVSTQWECPKGRRRCVDSEDIALPTHAASGANSRLERMRIAPPGSAPSSAHKSAKKAKGKRQSKSQSGKEEPEMEVDSGPAPLTDLDHTKLARAFIA</sequence>
<dbReference type="GO" id="GO:0009311">
    <property type="term" value="P:oligosaccharide metabolic process"/>
    <property type="evidence" value="ECO:0007669"/>
    <property type="project" value="InterPro"/>
</dbReference>
<evidence type="ECO:0000259" key="2">
    <source>
        <dbReference type="Pfam" id="PF23226"/>
    </source>
</evidence>
<dbReference type="SUPFAM" id="SSF48208">
    <property type="entry name" value="Six-hairpin glycosidases"/>
    <property type="match status" value="1"/>
</dbReference>
<comment type="caution">
    <text evidence="3">The sequence shown here is derived from an EMBL/GenBank/DDBJ whole genome shotgun (WGS) entry which is preliminary data.</text>
</comment>
<feature type="compositionally biased region" description="Low complexity" evidence="1">
    <location>
        <begin position="566"/>
        <end position="576"/>
    </location>
</feature>
<evidence type="ECO:0000256" key="1">
    <source>
        <dbReference type="SAM" id="MobiDB-lite"/>
    </source>
</evidence>
<protein>
    <recommendedName>
        <fullName evidence="2">PGAP2IP C-terminal nuclease-like domain-containing protein</fullName>
    </recommendedName>
</protein>
<reference evidence="3" key="1">
    <citation type="submission" date="2023-03" db="EMBL/GenBank/DDBJ databases">
        <title>Massive genome expansion in bonnet fungi (Mycena s.s.) driven by repeated elements and novel gene families across ecological guilds.</title>
        <authorList>
            <consortium name="Lawrence Berkeley National Laboratory"/>
            <person name="Harder C.B."/>
            <person name="Miyauchi S."/>
            <person name="Viragh M."/>
            <person name="Kuo A."/>
            <person name="Thoen E."/>
            <person name="Andreopoulos B."/>
            <person name="Lu D."/>
            <person name="Skrede I."/>
            <person name="Drula E."/>
            <person name="Henrissat B."/>
            <person name="Morin E."/>
            <person name="Kohler A."/>
            <person name="Barry K."/>
            <person name="LaButti K."/>
            <person name="Morin E."/>
            <person name="Salamov A."/>
            <person name="Lipzen A."/>
            <person name="Mereny Z."/>
            <person name="Hegedus B."/>
            <person name="Baldrian P."/>
            <person name="Stursova M."/>
            <person name="Weitz H."/>
            <person name="Taylor A."/>
            <person name="Grigoriev I.V."/>
            <person name="Nagy L.G."/>
            <person name="Martin F."/>
            <person name="Kauserud H."/>
        </authorList>
    </citation>
    <scope>NUCLEOTIDE SEQUENCE</scope>
    <source>
        <strain evidence="3">CBHHK188m</strain>
    </source>
</reference>
<evidence type="ECO:0000313" key="4">
    <source>
        <dbReference type="Proteomes" id="UP001215280"/>
    </source>
</evidence>
<proteinExistence type="predicted"/>
<dbReference type="InterPro" id="IPR008928">
    <property type="entry name" value="6-hairpin_glycosidase_sf"/>
</dbReference>
<dbReference type="PANTHER" id="PTHR10412">
    <property type="entry name" value="MANNOSYL-OLIGOSACCHARIDE GLUCOSIDASE"/>
    <property type="match status" value="1"/>
</dbReference>
<keyword evidence="4" id="KW-1185">Reference proteome</keyword>
<dbReference type="Proteomes" id="UP001215280">
    <property type="component" value="Unassembled WGS sequence"/>
</dbReference>
<feature type="region of interest" description="Disordered" evidence="1">
    <location>
        <begin position="552"/>
        <end position="614"/>
    </location>
</feature>
<dbReference type="EMBL" id="JARJLG010000009">
    <property type="protein sequence ID" value="KAJ7777839.1"/>
    <property type="molecule type" value="Genomic_DNA"/>
</dbReference>
<name>A0AAD7K3W2_9AGAR</name>
<dbReference type="InterPro" id="IPR057315">
    <property type="entry name" value="Exo_endo_phos_PGAP2IP_C"/>
</dbReference>
<feature type="compositionally biased region" description="Basic residues" evidence="1">
    <location>
        <begin position="577"/>
        <end position="588"/>
    </location>
</feature>
<evidence type="ECO:0000313" key="3">
    <source>
        <dbReference type="EMBL" id="KAJ7777839.1"/>
    </source>
</evidence>
<dbReference type="InterPro" id="IPR004888">
    <property type="entry name" value="Glycoside_hydrolase_63"/>
</dbReference>
<accession>A0AAD7K3W2</accession>